<evidence type="ECO:0000259" key="1">
    <source>
        <dbReference type="Pfam" id="PF13614"/>
    </source>
</evidence>
<dbReference type="InterPro" id="IPR050678">
    <property type="entry name" value="DNA_Partitioning_ATPase"/>
</dbReference>
<gene>
    <name evidence="2" type="ordered locus">RMDY18_13740</name>
</gene>
<dbReference type="Proteomes" id="UP000001883">
    <property type="component" value="Chromosome"/>
</dbReference>
<evidence type="ECO:0000313" key="2">
    <source>
        <dbReference type="EMBL" id="BAI65206.1"/>
    </source>
</evidence>
<dbReference type="PANTHER" id="PTHR13696">
    <property type="entry name" value="P-LOOP CONTAINING NUCLEOSIDE TRIPHOSPHATE HYDROLASE"/>
    <property type="match status" value="1"/>
</dbReference>
<reference evidence="3" key="1">
    <citation type="submission" date="2009-07" db="EMBL/GenBank/DDBJ databases">
        <title>Complete genome sequence of Rothia mucilaginosa DJ.</title>
        <authorList>
            <person name="Yamane K."/>
            <person name="Nambu T."/>
            <person name="Mashimo C."/>
            <person name="Sugimori C."/>
            <person name="Yamanaka T."/>
            <person name="Leung K."/>
            <person name="Fukushima H."/>
        </authorList>
    </citation>
    <scope>NUCLEOTIDE SEQUENCE [LARGE SCALE GENOMIC DNA]</scope>
    <source>
        <strain evidence="3">DY-18</strain>
    </source>
</reference>
<name>D2NU80_ROTMD</name>
<dbReference type="PANTHER" id="PTHR13696:SF52">
    <property type="entry name" value="PARA FAMILY PROTEIN CT_582"/>
    <property type="match status" value="1"/>
</dbReference>
<reference evidence="2 3" key="2">
    <citation type="journal article" date="2010" name="J Osaka Dent Univ">
        <title>Isolation and identification of Rothia mucilaginosa from persistent apical periodontitis lesions.</title>
        <authorList>
            <person name="Yamane K."/>
            <person name="Yoshida M."/>
            <person name="Fujihira T."/>
            <person name="Baba T."/>
            <person name="Tsuji N."/>
            <person name="Hayashi H."/>
            <person name="Sugimori C."/>
            <person name="Yamanaka T."/>
            <person name="Mashimo C."/>
            <person name="Nambu T."/>
            <person name="Kawai H."/>
            <person name="Fukushima H."/>
        </authorList>
    </citation>
    <scope>NUCLEOTIDE SEQUENCE [LARGE SCALE GENOMIC DNA]</scope>
    <source>
        <strain evidence="2 3">DY-18</strain>
    </source>
</reference>
<dbReference type="InterPro" id="IPR027417">
    <property type="entry name" value="P-loop_NTPase"/>
</dbReference>
<proteinExistence type="predicted"/>
<dbReference type="KEGG" id="rmu:RMDY18_13740"/>
<dbReference type="HOGENOM" id="CLU_037612_1_1_11"/>
<dbReference type="AlphaFoldDB" id="D2NU80"/>
<organism evidence="2 3">
    <name type="scientific">Rothia mucilaginosa (strain DY-18)</name>
    <name type="common">Stomatococcus mucilaginosus</name>
    <dbReference type="NCBI Taxonomy" id="680646"/>
    <lineage>
        <taxon>Bacteria</taxon>
        <taxon>Bacillati</taxon>
        <taxon>Actinomycetota</taxon>
        <taxon>Actinomycetes</taxon>
        <taxon>Micrococcales</taxon>
        <taxon>Micrococcaceae</taxon>
        <taxon>Rothia</taxon>
    </lineage>
</organism>
<dbReference type="InterPro" id="IPR025669">
    <property type="entry name" value="AAA_dom"/>
</dbReference>
<dbReference type="CDD" id="cd02042">
    <property type="entry name" value="ParAB_family"/>
    <property type="match status" value="1"/>
</dbReference>
<sequence length="330" mass="35688">MNLPALTTYQVASTGRSFKPKGIFIARLRKNSRYPLSEPEEKRRFAKIKGHYTSLKKGICMPRIVSISSLKGGVGKTSITLGLASAALHSGLSTLVIDLDPHGDASTGLAVDETIPDVASLIANSNERAFAEEAGSSSWNSLVGKPTLLTNNPVTTGSVKVARGSARSTLVDRQEAAPFIRRFKRMAEAAADAYDVILIDCPPFLGTLSSMGWAVSERILSVAEPSLFSVAGTERTLRAIVRFQQESGISIDGAGVVINKMRPNDSEHRYRRDEMRSLFGELVAEPVLAESPVLQRAQGAAYPIHFWPDEESVDPAMDFTRLLAGLMADL</sequence>
<feature type="domain" description="AAA" evidence="1">
    <location>
        <begin position="63"/>
        <end position="247"/>
    </location>
</feature>
<dbReference type="STRING" id="680646.RMDY18_13740"/>
<dbReference type="Pfam" id="PF13614">
    <property type="entry name" value="AAA_31"/>
    <property type="match status" value="1"/>
</dbReference>
<dbReference type="Gene3D" id="3.40.50.300">
    <property type="entry name" value="P-loop containing nucleotide triphosphate hydrolases"/>
    <property type="match status" value="1"/>
</dbReference>
<dbReference type="EMBL" id="AP011540">
    <property type="protein sequence ID" value="BAI65206.1"/>
    <property type="molecule type" value="Genomic_DNA"/>
</dbReference>
<evidence type="ECO:0000313" key="3">
    <source>
        <dbReference type="Proteomes" id="UP000001883"/>
    </source>
</evidence>
<dbReference type="eggNOG" id="COG1192">
    <property type="taxonomic scope" value="Bacteria"/>
</dbReference>
<protein>
    <submittedName>
        <fullName evidence="2">ATPase involved in chromosome partitioning</fullName>
    </submittedName>
</protein>
<dbReference type="SUPFAM" id="SSF52540">
    <property type="entry name" value="P-loop containing nucleoside triphosphate hydrolases"/>
    <property type="match status" value="1"/>
</dbReference>
<keyword evidence="3" id="KW-1185">Reference proteome</keyword>
<accession>D2NU80</accession>
<reference evidence="2 3" key="3">
    <citation type="journal article" date="2010" name="Sequencing">
        <title>Complete Genome Sequence of Rothia mucilaginosa DY-18: A Clinical Isolate with Dense Meshwork-Like Structures from a Persistent Apical Periodontitis Lesion.</title>
        <authorList>
            <person name="Yamane K."/>
            <person name="Nambu T."/>
            <person name="Yamanaka T."/>
            <person name="Mashimo C."/>
            <person name="Sugimori C."/>
            <person name="Leung K.-P."/>
            <person name="Fukushima H."/>
        </authorList>
    </citation>
    <scope>NUCLEOTIDE SEQUENCE [LARGE SCALE GENOMIC DNA]</scope>
    <source>
        <strain evidence="2 3">DY-18</strain>
    </source>
</reference>